<reference evidence="4" key="1">
    <citation type="journal article" date="2014" name="Int. J. Syst. Evol. Microbiol.">
        <title>Complete genome sequence of Corynebacterium casei LMG S-19264T (=DSM 44701T), isolated from a smear-ripened cheese.</title>
        <authorList>
            <consortium name="US DOE Joint Genome Institute (JGI-PGF)"/>
            <person name="Walter F."/>
            <person name="Albersmeier A."/>
            <person name="Kalinowski J."/>
            <person name="Ruckert C."/>
        </authorList>
    </citation>
    <scope>NUCLEOTIDE SEQUENCE</scope>
    <source>
        <strain evidence="4">KCTC 12344</strain>
    </source>
</reference>
<reference evidence="4" key="2">
    <citation type="submission" date="2022-12" db="EMBL/GenBank/DDBJ databases">
        <authorList>
            <person name="Sun Q."/>
            <person name="Kim S."/>
        </authorList>
    </citation>
    <scope>NUCLEOTIDE SEQUENCE</scope>
    <source>
        <strain evidence="4">KCTC 12344</strain>
    </source>
</reference>
<dbReference type="PANTHER" id="PTHR10204">
    <property type="entry name" value="NAD P H OXIDOREDUCTASE-RELATED"/>
    <property type="match status" value="1"/>
</dbReference>
<dbReference type="Pfam" id="PF02525">
    <property type="entry name" value="Flavodoxin_2"/>
    <property type="match status" value="1"/>
</dbReference>
<dbReference type="InterPro" id="IPR003680">
    <property type="entry name" value="Flavodoxin_fold"/>
</dbReference>
<feature type="domain" description="Flavodoxin-like fold" evidence="3">
    <location>
        <begin position="1"/>
        <end position="60"/>
    </location>
</feature>
<evidence type="ECO:0000259" key="3">
    <source>
        <dbReference type="Pfam" id="PF02525"/>
    </source>
</evidence>
<dbReference type="AlphaFoldDB" id="A0AA88C9D6"/>
<dbReference type="InterPro" id="IPR051545">
    <property type="entry name" value="NAD(P)H_dehydrogenase_qn"/>
</dbReference>
<name>A0AA88C9D6_9BURK</name>
<dbReference type="GO" id="GO:0003955">
    <property type="term" value="F:NAD(P)H dehydrogenase (quinone) activity"/>
    <property type="evidence" value="ECO:0007669"/>
    <property type="project" value="TreeGrafter"/>
</dbReference>
<comment type="similarity">
    <text evidence="1">Belongs to the NAD(P)H dehydrogenase (quinone) family.</text>
</comment>
<organism evidence="4 5">
    <name type="scientific">Pseudoduganella plicata</name>
    <dbReference type="NCBI Taxonomy" id="321984"/>
    <lineage>
        <taxon>Bacteria</taxon>
        <taxon>Pseudomonadati</taxon>
        <taxon>Pseudomonadota</taxon>
        <taxon>Betaproteobacteria</taxon>
        <taxon>Burkholderiales</taxon>
        <taxon>Oxalobacteraceae</taxon>
        <taxon>Telluria group</taxon>
        <taxon>Pseudoduganella</taxon>
    </lineage>
</organism>
<comment type="caution">
    <text evidence="4">The sequence shown here is derived from an EMBL/GenBank/DDBJ whole genome shotgun (WGS) entry which is preliminary data.</text>
</comment>
<dbReference type="GO" id="GO:0005829">
    <property type="term" value="C:cytosol"/>
    <property type="evidence" value="ECO:0007669"/>
    <property type="project" value="TreeGrafter"/>
</dbReference>
<dbReference type="PANTHER" id="PTHR10204:SF34">
    <property type="entry name" value="NAD(P)H DEHYDROGENASE [QUINONE] 1 ISOFORM 1"/>
    <property type="match status" value="1"/>
</dbReference>
<dbReference type="InterPro" id="IPR029039">
    <property type="entry name" value="Flavoprotein-like_sf"/>
</dbReference>
<evidence type="ECO:0000313" key="5">
    <source>
        <dbReference type="Proteomes" id="UP000619512"/>
    </source>
</evidence>
<dbReference type="EMBL" id="BMWW01000006">
    <property type="protein sequence ID" value="GGY98266.1"/>
    <property type="molecule type" value="Genomic_DNA"/>
</dbReference>
<dbReference type="SUPFAM" id="SSF52218">
    <property type="entry name" value="Flavoproteins"/>
    <property type="match status" value="1"/>
</dbReference>
<dbReference type="Gene3D" id="3.40.50.360">
    <property type="match status" value="1"/>
</dbReference>
<accession>A0AA88C9D6</accession>
<proteinExistence type="inferred from homology"/>
<evidence type="ECO:0000256" key="1">
    <source>
        <dbReference type="ARBA" id="ARBA00006252"/>
    </source>
</evidence>
<protein>
    <recommendedName>
        <fullName evidence="3">Flavodoxin-like fold domain-containing protein</fullName>
    </recommendedName>
</protein>
<evidence type="ECO:0000313" key="4">
    <source>
        <dbReference type="EMBL" id="GGY98266.1"/>
    </source>
</evidence>
<sequence>MAGKRAMLVVTTGGWESHHSARGINWPLDDLLFPIHHGILHDPGFDVLPPLVVYRSSRMDDMRYSDICGELGRRLDTLATTPPIPYRQQNRGDYNIPALALKEDVAPGMTGFAAHVAADV</sequence>
<evidence type="ECO:0000256" key="2">
    <source>
        <dbReference type="ARBA" id="ARBA00023002"/>
    </source>
</evidence>
<keyword evidence="2" id="KW-0560">Oxidoreductase</keyword>
<gene>
    <name evidence="4" type="ORF">GCM10007388_34700</name>
</gene>
<dbReference type="Proteomes" id="UP000619512">
    <property type="component" value="Unassembled WGS sequence"/>
</dbReference>